<organism evidence="2 3">
    <name type="scientific">Haemonchus contortus</name>
    <name type="common">Barber pole worm</name>
    <dbReference type="NCBI Taxonomy" id="6289"/>
    <lineage>
        <taxon>Eukaryota</taxon>
        <taxon>Metazoa</taxon>
        <taxon>Ecdysozoa</taxon>
        <taxon>Nematoda</taxon>
        <taxon>Chromadorea</taxon>
        <taxon>Rhabditida</taxon>
        <taxon>Rhabditina</taxon>
        <taxon>Rhabditomorpha</taxon>
        <taxon>Strongyloidea</taxon>
        <taxon>Trichostrongylidae</taxon>
        <taxon>Haemonchus</taxon>
    </lineage>
</organism>
<dbReference type="AlphaFoldDB" id="A0A7I4XWV8"/>
<proteinExistence type="predicted"/>
<evidence type="ECO:0000313" key="2">
    <source>
        <dbReference type="Proteomes" id="UP000025227"/>
    </source>
</evidence>
<accession>A0A7I4XWV8</accession>
<sequence>MDDGRRTTQPPVFLTPTTTMTLCRISMFAFFRRIEVRKPKNTRKQREILKWRFESVGRKTDRGREGGRAERSCGERLTRRSGSHDTKQRKRRATTIAGDGGRAARKTILSCQTGLSHMQRNIHQPGKDGI</sequence>
<dbReference type="Proteomes" id="UP000025227">
    <property type="component" value="Unplaced"/>
</dbReference>
<reference evidence="3" key="1">
    <citation type="submission" date="2020-12" db="UniProtKB">
        <authorList>
            <consortium name="WormBaseParasite"/>
        </authorList>
    </citation>
    <scope>IDENTIFICATION</scope>
    <source>
        <strain evidence="3">MHco3</strain>
    </source>
</reference>
<keyword evidence="2" id="KW-1185">Reference proteome</keyword>
<evidence type="ECO:0000256" key="1">
    <source>
        <dbReference type="SAM" id="MobiDB-lite"/>
    </source>
</evidence>
<evidence type="ECO:0000313" key="3">
    <source>
        <dbReference type="WBParaSite" id="HCON_00022380-00001"/>
    </source>
</evidence>
<protein>
    <submittedName>
        <fullName evidence="3">Uncharacterized protein</fullName>
    </submittedName>
</protein>
<feature type="compositionally biased region" description="Basic and acidic residues" evidence="1">
    <location>
        <begin position="57"/>
        <end position="86"/>
    </location>
</feature>
<name>A0A7I4XWV8_HAECO</name>
<dbReference type="WBParaSite" id="HCON_00022380-00001">
    <property type="protein sequence ID" value="HCON_00022380-00001"/>
    <property type="gene ID" value="HCON_00022380"/>
</dbReference>
<feature type="region of interest" description="Disordered" evidence="1">
    <location>
        <begin position="57"/>
        <end position="102"/>
    </location>
</feature>